<accession>A0A2H0N465</accession>
<proteinExistence type="predicted"/>
<protein>
    <submittedName>
        <fullName evidence="1">Uncharacterized protein</fullName>
    </submittedName>
</protein>
<organism evidence="1 2">
    <name type="scientific">Candidatus Magasanikbacteria bacterium CG11_big_fil_rev_8_21_14_0_20_43_7</name>
    <dbReference type="NCBI Taxonomy" id="1974654"/>
    <lineage>
        <taxon>Bacteria</taxon>
        <taxon>Candidatus Magasanikiibacteriota</taxon>
    </lineage>
</organism>
<dbReference type="Proteomes" id="UP000229782">
    <property type="component" value="Unassembled WGS sequence"/>
</dbReference>
<name>A0A2H0N465_9BACT</name>
<evidence type="ECO:0000313" key="2">
    <source>
        <dbReference type="Proteomes" id="UP000229782"/>
    </source>
</evidence>
<comment type="caution">
    <text evidence="1">The sequence shown here is derived from an EMBL/GenBank/DDBJ whole genome shotgun (WGS) entry which is preliminary data.</text>
</comment>
<sequence length="255" mass="28611">MCGVAHKDKVNAFLKPYGVEAITYPTFTPLYFSGETFLCVGGKSFTDATYAGGSVMSYGEFNVGLSARVIGTPAVGPKAEGDTFYFDTIFNNQQAKAYKNNNWQYGGVMGTVTVTQPFVDGGTPIVAHPASLIVRKQGVSGVYFLATIGQPIDSWYNVDFFAQKVNNMEDEKNQYFLYDITPGNVWNNGLKFNRRWYKKVYRQDFNPAVDSYYVKPGTELSQALKQIDWQPKFWNSSPHIEEAYYVGKKLFTLAP</sequence>
<gene>
    <name evidence="1" type="ORF">COV60_03165</name>
</gene>
<dbReference type="AlphaFoldDB" id="A0A2H0N465"/>
<dbReference type="EMBL" id="PCWM01000075">
    <property type="protein sequence ID" value="PIR02915.1"/>
    <property type="molecule type" value="Genomic_DNA"/>
</dbReference>
<reference evidence="1 2" key="1">
    <citation type="submission" date="2017-09" db="EMBL/GenBank/DDBJ databases">
        <title>Depth-based differentiation of microbial function through sediment-hosted aquifers and enrichment of novel symbionts in the deep terrestrial subsurface.</title>
        <authorList>
            <person name="Probst A.J."/>
            <person name="Ladd B."/>
            <person name="Jarett J.K."/>
            <person name="Geller-Mcgrath D.E."/>
            <person name="Sieber C.M."/>
            <person name="Emerson J.B."/>
            <person name="Anantharaman K."/>
            <person name="Thomas B.C."/>
            <person name="Malmstrom R."/>
            <person name="Stieglmeier M."/>
            <person name="Klingl A."/>
            <person name="Woyke T."/>
            <person name="Ryan C.M."/>
            <person name="Banfield J.F."/>
        </authorList>
    </citation>
    <scope>NUCLEOTIDE SEQUENCE [LARGE SCALE GENOMIC DNA]</scope>
    <source>
        <strain evidence="1">CG11_big_fil_rev_8_21_14_0_20_43_7</strain>
    </source>
</reference>
<evidence type="ECO:0000313" key="1">
    <source>
        <dbReference type="EMBL" id="PIR02915.1"/>
    </source>
</evidence>